<dbReference type="GO" id="GO:0016874">
    <property type="term" value="F:ligase activity"/>
    <property type="evidence" value="ECO:0007669"/>
    <property type="project" value="UniProtKB-KW"/>
</dbReference>
<evidence type="ECO:0000256" key="4">
    <source>
        <dbReference type="ARBA" id="ARBA00023136"/>
    </source>
</evidence>
<name>A0A1M6BX15_9FIRM</name>
<feature type="domain" description="O-antigen ligase-related" evidence="6">
    <location>
        <begin position="210"/>
        <end position="368"/>
    </location>
</feature>
<evidence type="ECO:0000256" key="3">
    <source>
        <dbReference type="ARBA" id="ARBA00022989"/>
    </source>
</evidence>
<feature type="transmembrane region" description="Helical" evidence="5">
    <location>
        <begin position="202"/>
        <end position="220"/>
    </location>
</feature>
<feature type="transmembrane region" description="Helical" evidence="5">
    <location>
        <begin position="385"/>
        <end position="403"/>
    </location>
</feature>
<feature type="transmembrane region" description="Helical" evidence="5">
    <location>
        <begin position="12"/>
        <end position="30"/>
    </location>
</feature>
<dbReference type="RefSeq" id="WP_073024325.1">
    <property type="nucleotide sequence ID" value="NZ_FQZS01000004.1"/>
</dbReference>
<gene>
    <name evidence="7" type="ORF">SAMN02745176_00577</name>
</gene>
<feature type="transmembrane region" description="Helical" evidence="5">
    <location>
        <begin position="66"/>
        <end position="85"/>
    </location>
</feature>
<keyword evidence="3 5" id="KW-1133">Transmembrane helix</keyword>
<evidence type="ECO:0000256" key="1">
    <source>
        <dbReference type="ARBA" id="ARBA00004141"/>
    </source>
</evidence>
<feature type="transmembrane region" description="Helical" evidence="5">
    <location>
        <begin position="36"/>
        <end position="54"/>
    </location>
</feature>
<dbReference type="OrthoDB" id="2081397at2"/>
<evidence type="ECO:0000256" key="2">
    <source>
        <dbReference type="ARBA" id="ARBA00022692"/>
    </source>
</evidence>
<dbReference type="InterPro" id="IPR051533">
    <property type="entry name" value="WaaL-like"/>
</dbReference>
<dbReference type="STRING" id="1122184.SAMN02745176_00577"/>
<dbReference type="PANTHER" id="PTHR37422">
    <property type="entry name" value="TEICHURONIC ACID BIOSYNTHESIS PROTEIN TUAE"/>
    <property type="match status" value="1"/>
</dbReference>
<dbReference type="PANTHER" id="PTHR37422:SF13">
    <property type="entry name" value="LIPOPOLYSACCHARIDE BIOSYNTHESIS PROTEIN PA4999-RELATED"/>
    <property type="match status" value="1"/>
</dbReference>
<dbReference type="EMBL" id="FQZS01000004">
    <property type="protein sequence ID" value="SHI53207.1"/>
    <property type="molecule type" value="Genomic_DNA"/>
</dbReference>
<feature type="transmembrane region" description="Helical" evidence="5">
    <location>
        <begin position="409"/>
        <end position="427"/>
    </location>
</feature>
<evidence type="ECO:0000313" key="7">
    <source>
        <dbReference type="EMBL" id="SHI53207.1"/>
    </source>
</evidence>
<protein>
    <submittedName>
        <fullName evidence="7">O-antigen ligase</fullName>
    </submittedName>
</protein>
<dbReference type="Pfam" id="PF04932">
    <property type="entry name" value="Wzy_C"/>
    <property type="match status" value="1"/>
</dbReference>
<dbReference type="Proteomes" id="UP000184442">
    <property type="component" value="Unassembled WGS sequence"/>
</dbReference>
<feature type="transmembrane region" description="Helical" evidence="5">
    <location>
        <begin position="130"/>
        <end position="151"/>
    </location>
</feature>
<feature type="transmembrane region" description="Helical" evidence="5">
    <location>
        <begin position="101"/>
        <end position="118"/>
    </location>
</feature>
<feature type="transmembrane region" description="Helical" evidence="5">
    <location>
        <begin position="353"/>
        <end position="373"/>
    </location>
</feature>
<dbReference type="GO" id="GO:0016020">
    <property type="term" value="C:membrane"/>
    <property type="evidence" value="ECO:0007669"/>
    <property type="project" value="UniProtKB-SubCell"/>
</dbReference>
<evidence type="ECO:0000313" key="8">
    <source>
        <dbReference type="Proteomes" id="UP000184442"/>
    </source>
</evidence>
<keyword evidence="8" id="KW-1185">Reference proteome</keyword>
<reference evidence="7 8" key="1">
    <citation type="submission" date="2016-11" db="EMBL/GenBank/DDBJ databases">
        <authorList>
            <person name="Jaros S."/>
            <person name="Januszkiewicz K."/>
            <person name="Wedrychowicz H."/>
        </authorList>
    </citation>
    <scope>NUCLEOTIDE SEQUENCE [LARGE SCALE GENOMIC DNA]</scope>
    <source>
        <strain evidence="7 8">DSM 19022</strain>
    </source>
</reference>
<organism evidence="7 8">
    <name type="scientific">Lutispora thermophila DSM 19022</name>
    <dbReference type="NCBI Taxonomy" id="1122184"/>
    <lineage>
        <taxon>Bacteria</taxon>
        <taxon>Bacillati</taxon>
        <taxon>Bacillota</taxon>
        <taxon>Clostridia</taxon>
        <taxon>Lutisporales</taxon>
        <taxon>Lutisporaceae</taxon>
        <taxon>Lutispora</taxon>
    </lineage>
</organism>
<proteinExistence type="predicted"/>
<feature type="transmembrane region" description="Helical" evidence="5">
    <location>
        <begin position="226"/>
        <end position="242"/>
    </location>
</feature>
<sequence length="761" mass="87450">MDNLLQKSKKILIYIIIAMLPVMTYINLFGKIKVNVSVADIFIGLLAIVTLLDFKNFSLRRNFPHWWYFAGLILWSIISNTIAYYNQNIVSGSILHTINELIKFAISGLYFYVGYNSFKDREDYKKVLRVWIYTAAVVSVIGIFVTINLYLGNMIQDGLFIHSDTGAKRLVGTLTDPNLAAAYLNLSFWISAMFYNVSESKVYKYFAIVACVLIFISMLLTQSRSGIISFIIGLLVFIAFKFHKIYKYLPIIIPFLFILYFGILNIDASYFDNSFYNSTVRRFEQVAEGTGEWEIRSNLSKAAFMMGKENFIFGVGRGNYVNNSKIYYEKIGIDTTSSSYEWNYGIKIPHNTYATFFAELGIIGLALFSVIFFMVGKKIIGSKNILFIAMLITYMVQAFAVNLENFRGIWFVLPFAVLVNGVEVATYNKLNENIDKRIFSRYAVTCIVMIFIAVIMLLDTAPKYSKPITLGVNPVVDYVDDVASDEEYILRYYIEGQAEEEDKPSSFIKVYAIDKDGQKGLIHEISHYNPKGYAYIPFIVPNHTRRIAIEAVGTSDEQKVIIKDVLLVNKNTGKADRLFADSKYLPNCIEGYLADIVFYKKKVEQDIDSYKLFANTFVTDDAEIETTTKQTILYFKGDKAINISDRILFLGAIKEKVDGNKIKITLKFKCIDKINKEYSLWLHAGVIDQGIVSESRKQYGFENWDHEFKIKTTEWQIGQIYDDTFEIEVNEGQYDMKFGFWNAKRGEKLYPMIYLGWTLFI</sequence>
<feature type="transmembrane region" description="Helical" evidence="5">
    <location>
        <begin position="249"/>
        <end position="271"/>
    </location>
</feature>
<comment type="subcellular location">
    <subcellularLocation>
        <location evidence="1">Membrane</location>
        <topology evidence="1">Multi-pass membrane protein</topology>
    </subcellularLocation>
</comment>
<evidence type="ECO:0000256" key="5">
    <source>
        <dbReference type="SAM" id="Phobius"/>
    </source>
</evidence>
<dbReference type="InterPro" id="IPR007016">
    <property type="entry name" value="O-antigen_ligase-rel_domated"/>
</dbReference>
<accession>A0A1M6BX15</accession>
<feature type="transmembrane region" description="Helical" evidence="5">
    <location>
        <begin position="439"/>
        <end position="458"/>
    </location>
</feature>
<evidence type="ECO:0000259" key="6">
    <source>
        <dbReference type="Pfam" id="PF04932"/>
    </source>
</evidence>
<keyword evidence="4 5" id="KW-0472">Membrane</keyword>
<keyword evidence="7" id="KW-0436">Ligase</keyword>
<keyword evidence="2 5" id="KW-0812">Transmembrane</keyword>
<dbReference type="AlphaFoldDB" id="A0A1M6BX15"/>